<dbReference type="EMBL" id="CP066884">
    <property type="protein sequence ID" value="QQM98142.1"/>
    <property type="molecule type" value="Genomic_DNA"/>
</dbReference>
<name>A0A7T7SWE8_STAPS</name>
<accession>A0A7T7SWE8</accession>
<dbReference type="Proteomes" id="UP000595859">
    <property type="component" value="Chromosome"/>
</dbReference>
<dbReference type="SUPFAM" id="SSF52540">
    <property type="entry name" value="P-loop containing nucleoside triphosphate hydrolases"/>
    <property type="match status" value="1"/>
</dbReference>
<protein>
    <submittedName>
        <fullName evidence="2">AAA family ATPase</fullName>
    </submittedName>
</protein>
<organism evidence="2 3">
    <name type="scientific">Staphylococcus pseudintermedius</name>
    <dbReference type="NCBI Taxonomy" id="283734"/>
    <lineage>
        <taxon>Bacteria</taxon>
        <taxon>Bacillati</taxon>
        <taxon>Bacillota</taxon>
        <taxon>Bacilli</taxon>
        <taxon>Bacillales</taxon>
        <taxon>Staphylococcaceae</taxon>
        <taxon>Staphylococcus</taxon>
        <taxon>Staphylococcus intermedius group</taxon>
    </lineage>
</organism>
<dbReference type="GeneID" id="93824072"/>
<dbReference type="InterPro" id="IPR003593">
    <property type="entry name" value="AAA+_ATPase"/>
</dbReference>
<dbReference type="Gene3D" id="3.40.50.300">
    <property type="entry name" value="P-loop containing nucleotide triphosphate hydrolases"/>
    <property type="match status" value="1"/>
</dbReference>
<dbReference type="InterPro" id="IPR003959">
    <property type="entry name" value="ATPase_AAA_core"/>
</dbReference>
<dbReference type="PANTHER" id="PTHR43581">
    <property type="entry name" value="ATP/GTP PHOSPHATASE"/>
    <property type="match status" value="1"/>
</dbReference>
<dbReference type="AlphaFoldDB" id="A0A7T7SWE8"/>
<dbReference type="RefSeq" id="WP_112424770.1">
    <property type="nucleotide sequence ID" value="NZ_CAJETD010000006.1"/>
</dbReference>
<evidence type="ECO:0000313" key="3">
    <source>
        <dbReference type="Proteomes" id="UP000595859"/>
    </source>
</evidence>
<dbReference type="GO" id="GO:0005524">
    <property type="term" value="F:ATP binding"/>
    <property type="evidence" value="ECO:0007669"/>
    <property type="project" value="InterPro"/>
</dbReference>
<dbReference type="Pfam" id="PF13304">
    <property type="entry name" value="AAA_21"/>
    <property type="match status" value="1"/>
</dbReference>
<sequence>MIKSINIKQYRRLKNEVFKFDKNVTAISGTNGTCKTSLLHIISNSFKRVSANDSKFNDKNVMKVLNAINQSVNPKIETLTKGDTTYNDPAPNLKGNLYSVQYSDDKVLDYRRHVSKKENRYAIKLHYGVGRKETLPECPILYLNLGRLYNYGEFNNDDNITKIYYKLPEKYQNKLIENYKELTGIKISNLSPNKMGDIKNRADFISDKAGIDSNTISSGEDNIYIILTALESLRYYFENIQSENKIESILLIDEIDATLHPGLQYELYDLIQYYSYNYKIQVVFTTHSLSLIEYILENNNQLIYLVNQGDSSQQLEDTNIHTIKNLLQHEYGTEIISMKKIPVFMEDDEARDFFDLIIDYMKDEMRLKSIANIAPYLYKVNTKMSAANLKSLFEDKYLIESTMKSICILDGDQNDDLTNMIITLPGSKSLENEIFEYLLDLVENDSKLLKNQNFYKMGYQDNIIKKEITNPISEFKKSQESKKEQGISIKGDEREFNKKLYNRHKNFFVLLTKIWLKENNKEVEKFYNNLRVMFYKSSEFHSIDKKQWDKNEKFGGE</sequence>
<dbReference type="GO" id="GO:0016887">
    <property type="term" value="F:ATP hydrolysis activity"/>
    <property type="evidence" value="ECO:0007669"/>
    <property type="project" value="InterPro"/>
</dbReference>
<evidence type="ECO:0000313" key="2">
    <source>
        <dbReference type="EMBL" id="QQM98142.1"/>
    </source>
</evidence>
<dbReference type="PANTHER" id="PTHR43581:SF4">
    <property type="entry name" value="ATP_GTP PHOSPHATASE"/>
    <property type="match status" value="1"/>
</dbReference>
<feature type="domain" description="AAA+ ATPase" evidence="1">
    <location>
        <begin position="21"/>
        <end position="302"/>
    </location>
</feature>
<reference evidence="2 3" key="1">
    <citation type="submission" date="2020-12" db="EMBL/GenBank/DDBJ databases">
        <title>Whole genome sequencing and de novo assembly of Staphylococcus pseudintermedius: a novel pangenome approach to unravel pathogenesis of canine pyoderma.</title>
        <authorList>
            <person name="Ferrer L."/>
            <person name="Perez D."/>
            <person name="Fonticoba R."/>
            <person name="Vines J."/>
            <person name="Fabregas N."/>
            <person name="Madronero S."/>
            <person name="Meroni G."/>
            <person name="Martino P."/>
            <person name="Martinez S."/>
            <person name="Cusco A."/>
            <person name="Migura L."/>
            <person name="Francino O."/>
        </authorList>
    </citation>
    <scope>NUCLEOTIDE SEQUENCE [LARGE SCALE GENOMIC DNA]</scope>
    <source>
        <strain evidence="2 3">HSP080</strain>
    </source>
</reference>
<gene>
    <name evidence="2" type="ORF">JGZ15_00150</name>
</gene>
<proteinExistence type="predicted"/>
<dbReference type="SMART" id="SM00382">
    <property type="entry name" value="AAA"/>
    <property type="match status" value="1"/>
</dbReference>
<dbReference type="InterPro" id="IPR027417">
    <property type="entry name" value="P-loop_NTPase"/>
</dbReference>
<dbReference type="InterPro" id="IPR051396">
    <property type="entry name" value="Bact_Antivir_Def_Nuclease"/>
</dbReference>
<evidence type="ECO:0000259" key="1">
    <source>
        <dbReference type="SMART" id="SM00382"/>
    </source>
</evidence>